<organism evidence="5 6">
    <name type="scientific">Aphanomyces stellatus</name>
    <dbReference type="NCBI Taxonomy" id="120398"/>
    <lineage>
        <taxon>Eukaryota</taxon>
        <taxon>Sar</taxon>
        <taxon>Stramenopiles</taxon>
        <taxon>Oomycota</taxon>
        <taxon>Saprolegniomycetes</taxon>
        <taxon>Saprolegniales</taxon>
        <taxon>Verrucalvaceae</taxon>
        <taxon>Aphanomyces</taxon>
    </lineage>
</organism>
<dbReference type="InterPro" id="IPR036063">
    <property type="entry name" value="Smr_dom_sf"/>
</dbReference>
<reference evidence="5 6" key="1">
    <citation type="submission" date="2019-03" db="EMBL/GenBank/DDBJ databases">
        <authorList>
            <person name="Gaulin E."/>
            <person name="Dumas B."/>
        </authorList>
    </citation>
    <scope>NUCLEOTIDE SEQUENCE [LARGE SCALE GENOMIC DNA]</scope>
    <source>
        <strain evidence="5">CBS 568.67</strain>
    </source>
</reference>
<dbReference type="SUPFAM" id="SSF160443">
    <property type="entry name" value="SMR domain-like"/>
    <property type="match status" value="1"/>
</dbReference>
<dbReference type="PANTHER" id="PTHR47447:SF17">
    <property type="entry name" value="OS12G0638900 PROTEIN"/>
    <property type="match status" value="1"/>
</dbReference>
<keyword evidence="1" id="KW-0677">Repeat</keyword>
<evidence type="ECO:0000256" key="2">
    <source>
        <dbReference type="PROSITE-ProRule" id="PRU00708"/>
    </source>
</evidence>
<dbReference type="EMBL" id="CAADRA010005887">
    <property type="protein sequence ID" value="VFT93106.1"/>
    <property type="molecule type" value="Genomic_DNA"/>
</dbReference>
<dbReference type="Gene3D" id="1.25.40.10">
    <property type="entry name" value="Tetratricopeptide repeat domain"/>
    <property type="match status" value="2"/>
</dbReference>
<name>A0A485L579_9STRA</name>
<evidence type="ECO:0000259" key="3">
    <source>
        <dbReference type="PROSITE" id="PS50828"/>
    </source>
</evidence>
<dbReference type="AlphaFoldDB" id="A0A485L579"/>
<dbReference type="EMBL" id="VJMH01005866">
    <property type="protein sequence ID" value="KAF0692601.1"/>
    <property type="molecule type" value="Genomic_DNA"/>
</dbReference>
<evidence type="ECO:0000313" key="5">
    <source>
        <dbReference type="EMBL" id="VFT93106.1"/>
    </source>
</evidence>
<dbReference type="OrthoDB" id="185373at2759"/>
<gene>
    <name evidence="5" type="primary">Aste57867_16330</name>
    <name evidence="4" type="ORF">As57867_016273</name>
    <name evidence="5" type="ORF">ASTE57867_16330</name>
</gene>
<dbReference type="InterPro" id="IPR011990">
    <property type="entry name" value="TPR-like_helical_dom_sf"/>
</dbReference>
<dbReference type="PROSITE" id="PS51375">
    <property type="entry name" value="PPR"/>
    <property type="match status" value="1"/>
</dbReference>
<reference evidence="4" key="2">
    <citation type="submission" date="2019-06" db="EMBL/GenBank/DDBJ databases">
        <title>Genomics analysis of Aphanomyces spp. identifies a new class of oomycete effector associated with host adaptation.</title>
        <authorList>
            <person name="Gaulin E."/>
        </authorList>
    </citation>
    <scope>NUCLEOTIDE SEQUENCE</scope>
    <source>
        <strain evidence="4">CBS 578.67</strain>
    </source>
</reference>
<dbReference type="Pfam" id="PF01535">
    <property type="entry name" value="PPR"/>
    <property type="match status" value="2"/>
</dbReference>
<dbReference type="Gene3D" id="3.30.1370.110">
    <property type="match status" value="1"/>
</dbReference>
<sequence length="535" mass="58947">MLARALSAPRTAALVSRTWGLSIRSDSTLAAVPPTSAALAIIEDKLNKAVQSADWKQAMGTFQHLASTHPSWVKTKHANTVLRVCATQGRHREAKKVLLIMESLGLHSPASPESTTTDDSTKGPFSWSALETQALVIQALAENGKGDDALAKTRALVADAVAADPSKRDKIAAVVYKPLLKALKHKNNWQHTLTALKQMQEFELPINLRGYRLLFLTLGAGRQSKMLADVALQVLQSPRHKLDVATYTVMLKTLSASGEHAAVHQVFQKMDATESPDWLDSEAVDVNLYNAMIRAHMLAGNMPEARHLLTRLLAVPHLTPDAFCYTTCMLGYLRQDAPNQVTALYEDMKRRGIAPSALTLSCVLRAIKALPAKKFLLPKLLDLAMDVPLAKADFVHTLIDAMADVGQSEKGHLIFHRAMQDPRVLGEWRKGLYSINLHSFSKGSAKTAVQFALTEIATQPLSHRETLALQDLKIITGKGRGSKEFLKPVLKPEIEQMLLRDFGLRSHSPSYNPGCLIVTVDQLKKWIDKQEDNDQ</sequence>
<dbReference type="Pfam" id="PF13041">
    <property type="entry name" value="PPR_2"/>
    <property type="match status" value="1"/>
</dbReference>
<feature type="domain" description="Smr" evidence="3">
    <location>
        <begin position="435"/>
        <end position="521"/>
    </location>
</feature>
<protein>
    <submittedName>
        <fullName evidence="5">Aste57867_16330 protein</fullName>
    </submittedName>
</protein>
<dbReference type="InterPro" id="IPR002885">
    <property type="entry name" value="PPR_rpt"/>
</dbReference>
<dbReference type="Proteomes" id="UP000332933">
    <property type="component" value="Unassembled WGS sequence"/>
</dbReference>
<accession>A0A485L579</accession>
<evidence type="ECO:0000313" key="4">
    <source>
        <dbReference type="EMBL" id="KAF0692601.1"/>
    </source>
</evidence>
<evidence type="ECO:0000256" key="1">
    <source>
        <dbReference type="ARBA" id="ARBA00022737"/>
    </source>
</evidence>
<dbReference type="PROSITE" id="PS50828">
    <property type="entry name" value="SMR"/>
    <property type="match status" value="1"/>
</dbReference>
<dbReference type="SMART" id="SM00463">
    <property type="entry name" value="SMR"/>
    <property type="match status" value="1"/>
</dbReference>
<proteinExistence type="predicted"/>
<keyword evidence="6" id="KW-1185">Reference proteome</keyword>
<feature type="repeat" description="PPR" evidence="2">
    <location>
        <begin position="321"/>
        <end position="355"/>
    </location>
</feature>
<evidence type="ECO:0000313" key="6">
    <source>
        <dbReference type="Proteomes" id="UP000332933"/>
    </source>
</evidence>
<dbReference type="InterPro" id="IPR002625">
    <property type="entry name" value="Smr_dom"/>
</dbReference>
<dbReference type="PANTHER" id="PTHR47447">
    <property type="entry name" value="OS03G0856100 PROTEIN"/>
    <property type="match status" value="1"/>
</dbReference>